<keyword evidence="13" id="KW-0961">Cell wall biogenesis/degradation</keyword>
<comment type="function">
    <text evidence="21">Peptidoglycan polymerase that is essential for cell division.</text>
</comment>
<dbReference type="PANTHER" id="PTHR30474">
    <property type="entry name" value="CELL CYCLE PROTEIN"/>
    <property type="match status" value="1"/>
</dbReference>
<reference evidence="25 26" key="1">
    <citation type="submission" date="2019-01" db="EMBL/GenBank/DDBJ databases">
        <title>Agromyces.</title>
        <authorList>
            <person name="Li J."/>
        </authorList>
    </citation>
    <scope>NUCLEOTIDE SEQUENCE [LARGE SCALE GENOMIC DNA]</scope>
    <source>
        <strain evidence="25 26">DSM 23870</strain>
    </source>
</reference>
<reference evidence="24 27" key="2">
    <citation type="submission" date="2020-07" db="EMBL/GenBank/DDBJ databases">
        <title>Sequencing the genomes of 1000 actinobacteria strains.</title>
        <authorList>
            <person name="Klenk H.-P."/>
        </authorList>
    </citation>
    <scope>NUCLEOTIDE SEQUENCE [LARGE SCALE GENOMIC DNA]</scope>
    <source>
        <strain evidence="24 27">DSM 23870</strain>
    </source>
</reference>
<dbReference type="InterPro" id="IPR001182">
    <property type="entry name" value="FtsW/RodA"/>
</dbReference>
<dbReference type="AlphaFoldDB" id="A0A4Q2M7K4"/>
<dbReference type="GO" id="GO:0008360">
    <property type="term" value="P:regulation of cell shape"/>
    <property type="evidence" value="ECO:0007669"/>
    <property type="project" value="UniProtKB-KW"/>
</dbReference>
<feature type="transmembrane region" description="Helical" evidence="23">
    <location>
        <begin position="81"/>
        <end position="102"/>
    </location>
</feature>
<keyword evidence="26" id="KW-1185">Reference proteome</keyword>
<comment type="subcellular location">
    <subcellularLocation>
        <location evidence="1">Cell membrane</location>
        <topology evidence="1">Multi-pass membrane protein</topology>
    </subcellularLocation>
</comment>
<evidence type="ECO:0000256" key="17">
    <source>
        <dbReference type="ARBA" id="ARBA00041185"/>
    </source>
</evidence>
<dbReference type="InterPro" id="IPR018365">
    <property type="entry name" value="Cell_cycle_FtsW-rel_CS"/>
</dbReference>
<dbReference type="GO" id="GO:0051301">
    <property type="term" value="P:cell division"/>
    <property type="evidence" value="ECO:0007669"/>
    <property type="project" value="UniProtKB-KW"/>
</dbReference>
<dbReference type="EMBL" id="SDPM01000005">
    <property type="protein sequence ID" value="RXZ86283.1"/>
    <property type="molecule type" value="Genomic_DNA"/>
</dbReference>
<evidence type="ECO:0000256" key="4">
    <source>
        <dbReference type="ARBA" id="ARBA00022618"/>
    </source>
</evidence>
<evidence type="ECO:0000256" key="13">
    <source>
        <dbReference type="ARBA" id="ARBA00023316"/>
    </source>
</evidence>
<evidence type="ECO:0000256" key="22">
    <source>
        <dbReference type="SAM" id="MobiDB-lite"/>
    </source>
</evidence>
<comment type="similarity">
    <text evidence="16">Belongs to the SEDS family. FtsW subfamily.</text>
</comment>
<dbReference type="InterPro" id="IPR013437">
    <property type="entry name" value="FtsW"/>
</dbReference>
<keyword evidence="4 24" id="KW-0132">Cell division</keyword>
<dbReference type="GO" id="GO:0005886">
    <property type="term" value="C:plasma membrane"/>
    <property type="evidence" value="ECO:0007669"/>
    <property type="project" value="UniProtKB-SubCell"/>
</dbReference>
<comment type="pathway">
    <text evidence="2">Cell wall biogenesis; peptidoglycan biosynthesis.</text>
</comment>
<evidence type="ECO:0000256" key="20">
    <source>
        <dbReference type="ARBA" id="ARBA00049902"/>
    </source>
</evidence>
<protein>
    <recommendedName>
        <fullName evidence="17">Probable peptidoglycan glycosyltransferase FtsW</fullName>
        <ecNumber evidence="19">2.4.99.28</ecNumber>
    </recommendedName>
    <alternativeName>
        <fullName evidence="18">Cell division protein FtsW</fullName>
    </alternativeName>
    <alternativeName>
        <fullName evidence="15">Cell wall polymerase</fullName>
    </alternativeName>
    <alternativeName>
        <fullName evidence="14">Peptidoglycan polymerase</fullName>
    </alternativeName>
</protein>
<evidence type="ECO:0000256" key="21">
    <source>
        <dbReference type="ARBA" id="ARBA00049966"/>
    </source>
</evidence>
<evidence type="ECO:0000313" key="24">
    <source>
        <dbReference type="EMBL" id="NYD65948.1"/>
    </source>
</evidence>
<comment type="caution">
    <text evidence="25">The sequence shown here is derived from an EMBL/GenBank/DDBJ whole genome shotgun (WGS) entry which is preliminary data.</text>
</comment>
<accession>A0A4Q2M7K4</accession>
<feature type="transmembrane region" description="Helical" evidence="23">
    <location>
        <begin position="379"/>
        <end position="401"/>
    </location>
</feature>
<dbReference type="GO" id="GO:0008955">
    <property type="term" value="F:peptidoglycan glycosyltransferase activity"/>
    <property type="evidence" value="ECO:0007669"/>
    <property type="project" value="UniProtKB-EC"/>
</dbReference>
<dbReference type="GO" id="GO:0009252">
    <property type="term" value="P:peptidoglycan biosynthetic process"/>
    <property type="evidence" value="ECO:0007669"/>
    <property type="project" value="UniProtKB-KW"/>
</dbReference>
<evidence type="ECO:0000256" key="10">
    <source>
        <dbReference type="ARBA" id="ARBA00022989"/>
    </source>
</evidence>
<keyword evidence="7 23" id="KW-0812">Transmembrane</keyword>
<comment type="catalytic activity">
    <reaction evidence="20">
        <text>[GlcNAc-(1-&gt;4)-Mur2Ac(oyl-L-Ala-gamma-D-Glu-L-Lys-D-Ala-D-Ala)](n)-di-trans,octa-cis-undecaprenyl diphosphate + beta-D-GlcNAc-(1-&gt;4)-Mur2Ac(oyl-L-Ala-gamma-D-Glu-L-Lys-D-Ala-D-Ala)-di-trans,octa-cis-undecaprenyl diphosphate = [GlcNAc-(1-&gt;4)-Mur2Ac(oyl-L-Ala-gamma-D-Glu-L-Lys-D-Ala-D-Ala)](n+1)-di-trans,octa-cis-undecaprenyl diphosphate + di-trans,octa-cis-undecaprenyl diphosphate + H(+)</text>
        <dbReference type="Rhea" id="RHEA:23708"/>
        <dbReference type="Rhea" id="RHEA-COMP:9602"/>
        <dbReference type="Rhea" id="RHEA-COMP:9603"/>
        <dbReference type="ChEBI" id="CHEBI:15378"/>
        <dbReference type="ChEBI" id="CHEBI:58405"/>
        <dbReference type="ChEBI" id="CHEBI:60033"/>
        <dbReference type="ChEBI" id="CHEBI:78435"/>
        <dbReference type="EC" id="2.4.99.28"/>
    </reaction>
</comment>
<evidence type="ECO:0000256" key="5">
    <source>
        <dbReference type="ARBA" id="ARBA00022676"/>
    </source>
</evidence>
<feature type="transmembrane region" description="Helical" evidence="23">
    <location>
        <begin position="48"/>
        <end position="69"/>
    </location>
</feature>
<dbReference type="Proteomes" id="UP000292686">
    <property type="component" value="Unassembled WGS sequence"/>
</dbReference>
<evidence type="ECO:0000256" key="7">
    <source>
        <dbReference type="ARBA" id="ARBA00022692"/>
    </source>
</evidence>
<feature type="transmembrane region" description="Helical" evidence="23">
    <location>
        <begin position="182"/>
        <end position="199"/>
    </location>
</feature>
<evidence type="ECO:0000256" key="16">
    <source>
        <dbReference type="ARBA" id="ARBA00038053"/>
    </source>
</evidence>
<dbReference type="GO" id="GO:0032153">
    <property type="term" value="C:cell division site"/>
    <property type="evidence" value="ECO:0007669"/>
    <property type="project" value="TreeGrafter"/>
</dbReference>
<feature type="transmembrane region" description="Helical" evidence="23">
    <location>
        <begin position="205"/>
        <end position="221"/>
    </location>
</feature>
<evidence type="ECO:0000313" key="27">
    <source>
        <dbReference type="Proteomes" id="UP000581087"/>
    </source>
</evidence>
<name>A0A4Q2M7K4_9MICO</name>
<evidence type="ECO:0000313" key="26">
    <source>
        <dbReference type="Proteomes" id="UP000292686"/>
    </source>
</evidence>
<keyword evidence="11 23" id="KW-0472">Membrane</keyword>
<evidence type="ECO:0000256" key="2">
    <source>
        <dbReference type="ARBA" id="ARBA00004752"/>
    </source>
</evidence>
<evidence type="ECO:0000256" key="15">
    <source>
        <dbReference type="ARBA" id="ARBA00033270"/>
    </source>
</evidence>
<keyword evidence="10 23" id="KW-1133">Transmembrane helix</keyword>
<evidence type="ECO:0000256" key="8">
    <source>
        <dbReference type="ARBA" id="ARBA00022960"/>
    </source>
</evidence>
<dbReference type="OrthoDB" id="9768187at2"/>
<keyword evidence="6" id="KW-0808">Transferase</keyword>
<organism evidence="25 26">
    <name type="scientific">Agromyces atrinae</name>
    <dbReference type="NCBI Taxonomy" id="592376"/>
    <lineage>
        <taxon>Bacteria</taxon>
        <taxon>Bacillati</taxon>
        <taxon>Actinomycetota</taxon>
        <taxon>Actinomycetes</taxon>
        <taxon>Micrococcales</taxon>
        <taxon>Microbacteriaceae</taxon>
        <taxon>Agromyces</taxon>
    </lineage>
</organism>
<evidence type="ECO:0000256" key="18">
    <source>
        <dbReference type="ARBA" id="ARBA00041418"/>
    </source>
</evidence>
<dbReference type="GO" id="GO:0071555">
    <property type="term" value="P:cell wall organization"/>
    <property type="evidence" value="ECO:0007669"/>
    <property type="project" value="UniProtKB-KW"/>
</dbReference>
<proteinExistence type="inferred from homology"/>
<feature type="transmembrane region" description="Helical" evidence="23">
    <location>
        <begin position="351"/>
        <end position="373"/>
    </location>
</feature>
<feature type="transmembrane region" description="Helical" evidence="23">
    <location>
        <begin position="304"/>
        <end position="330"/>
    </location>
</feature>
<feature type="transmembrane region" description="Helical" evidence="23">
    <location>
        <begin position="151"/>
        <end position="170"/>
    </location>
</feature>
<keyword evidence="5" id="KW-0328">Glycosyltransferase</keyword>
<keyword evidence="9" id="KW-0573">Peptidoglycan synthesis</keyword>
<dbReference type="NCBIfam" id="TIGR02614">
    <property type="entry name" value="ftsW"/>
    <property type="match status" value="1"/>
</dbReference>
<dbReference type="PROSITE" id="PS00428">
    <property type="entry name" value="FTSW_RODA_SPOVE"/>
    <property type="match status" value="1"/>
</dbReference>
<dbReference type="PANTHER" id="PTHR30474:SF2">
    <property type="entry name" value="PEPTIDOGLYCAN GLYCOSYLTRANSFERASE FTSW-RELATED"/>
    <property type="match status" value="1"/>
</dbReference>
<dbReference type="Pfam" id="PF01098">
    <property type="entry name" value="FTSW_RODA_SPOVE"/>
    <property type="match status" value="1"/>
</dbReference>
<evidence type="ECO:0000256" key="1">
    <source>
        <dbReference type="ARBA" id="ARBA00004651"/>
    </source>
</evidence>
<feature type="transmembrane region" description="Helical" evidence="23">
    <location>
        <begin position="109"/>
        <end position="131"/>
    </location>
</feature>
<gene>
    <name evidence="25" type="primary">ftsW</name>
    <name evidence="24" type="ORF">BJ972_000467</name>
    <name evidence="25" type="ORF">ESP50_11025</name>
</gene>
<keyword evidence="8" id="KW-0133">Cell shape</keyword>
<keyword evidence="12" id="KW-0131">Cell cycle</keyword>
<feature type="transmembrane region" description="Helical" evidence="23">
    <location>
        <begin position="226"/>
        <end position="244"/>
    </location>
</feature>
<evidence type="ECO:0000256" key="3">
    <source>
        <dbReference type="ARBA" id="ARBA00022475"/>
    </source>
</evidence>
<dbReference type="RefSeq" id="WP_129175064.1">
    <property type="nucleotide sequence ID" value="NZ_JACCBI010000001.1"/>
</dbReference>
<evidence type="ECO:0000256" key="6">
    <source>
        <dbReference type="ARBA" id="ARBA00022679"/>
    </source>
</evidence>
<dbReference type="EC" id="2.4.99.28" evidence="19"/>
<evidence type="ECO:0000313" key="25">
    <source>
        <dbReference type="EMBL" id="RXZ86283.1"/>
    </source>
</evidence>
<dbReference type="Proteomes" id="UP000581087">
    <property type="component" value="Unassembled WGS sequence"/>
</dbReference>
<evidence type="ECO:0000256" key="19">
    <source>
        <dbReference type="ARBA" id="ARBA00044770"/>
    </source>
</evidence>
<dbReference type="EMBL" id="JACCBI010000001">
    <property type="protein sequence ID" value="NYD65948.1"/>
    <property type="molecule type" value="Genomic_DNA"/>
</dbReference>
<evidence type="ECO:0000256" key="12">
    <source>
        <dbReference type="ARBA" id="ARBA00023306"/>
    </source>
</evidence>
<evidence type="ECO:0000256" key="14">
    <source>
        <dbReference type="ARBA" id="ARBA00032370"/>
    </source>
</evidence>
<keyword evidence="3" id="KW-1003">Cell membrane</keyword>
<dbReference type="GO" id="GO:0015648">
    <property type="term" value="F:lipid-linked peptidoglycan transporter activity"/>
    <property type="evidence" value="ECO:0007669"/>
    <property type="project" value="TreeGrafter"/>
</dbReference>
<sequence length="409" mass="43299">MALPPRTIPRTREADAGAERTSSGEGGSGFSSVRIRLGRVFRSENPDYFLLAGTTIFLVLFGLVMVLSSSSVESYDGSRDFFSVFLRQGAFVLLGIPAMLLASRLPQKFWMAVAWPALAASCFLQLLVVATPLGIEVGGNTNWLSIAGFQFQPSEVIKLALVIWLGLMVTRKEAVLGEFKRGLLPILLVGGAAIGLVMLGGDLGTVVIMAISLLGALYLIGVKLRLLVIPVLVGIAGMLALAIASPNRVTRILAFFEDGCTDYENTCWQSTHGTFALANGGFFGVGLGNSQSKWMWLPAADNDYIFAIIGEELGLVGAVVVLVLFVLLAVSFSRILRRAQTPFGRAATAFVTIWIVAQAFVNMGVVLGVLPVLGVPLPLISSGGTALVSGLLAIGIVLSVARQSPEVSK</sequence>
<evidence type="ECO:0000256" key="23">
    <source>
        <dbReference type="SAM" id="Phobius"/>
    </source>
</evidence>
<feature type="region of interest" description="Disordered" evidence="22">
    <location>
        <begin position="1"/>
        <end position="28"/>
    </location>
</feature>
<evidence type="ECO:0000256" key="11">
    <source>
        <dbReference type="ARBA" id="ARBA00023136"/>
    </source>
</evidence>
<evidence type="ECO:0000256" key="9">
    <source>
        <dbReference type="ARBA" id="ARBA00022984"/>
    </source>
</evidence>